<reference evidence="1 2" key="1">
    <citation type="submission" date="2020-04" db="EMBL/GenBank/DDBJ databases">
        <authorList>
            <person name="Mastropaolo M.D."/>
            <person name="Fallest-Strobl P."/>
            <person name="Kistler A.L."/>
            <person name="Garlena R.A."/>
            <person name="Russell D.A."/>
            <person name="Pope W.H."/>
            <person name="Jacobs-Sera D."/>
            <person name="Hatfull G.F."/>
        </authorList>
    </citation>
    <scope>NUCLEOTIDE SEQUENCE [LARGE SCALE GENOMIC DNA]</scope>
</reference>
<dbReference type="Proteomes" id="UP000502042">
    <property type="component" value="Segment"/>
</dbReference>
<accession>A0A6M3T532</accession>
<gene>
    <name evidence="1" type="primary">46</name>
    <name evidence="1" type="ORF">SEA_STEVIEBAY_46</name>
</gene>
<dbReference type="EMBL" id="MT310895">
    <property type="protein sequence ID" value="QJD53376.1"/>
    <property type="molecule type" value="Genomic_DNA"/>
</dbReference>
<organism evidence="1 2">
    <name type="scientific">Arthrobacter phage StevieBAY</name>
    <dbReference type="NCBI Taxonomy" id="2725609"/>
    <lineage>
        <taxon>Viruses</taxon>
        <taxon>Duplodnaviria</taxon>
        <taxon>Heunggongvirae</taxon>
        <taxon>Uroviricota</taxon>
        <taxon>Caudoviricetes</taxon>
        <taxon>Berryhillviridae</taxon>
        <taxon>Marthavirus</taxon>
        <taxon>Marthavirus barretlemon</taxon>
    </lineage>
</organism>
<name>A0A6M3T532_9CAUD</name>
<sequence length="153" mass="17057">MSERVYVIDVAREKPELIGMRKGGIYSLPTDNLTDALSRLGASLGVYRQCSIGWHSECSVKDERGDDCPCMCKCHVDPFHEVVTVGSFEIAESVYKVRIIQGEIELGWLAPGWIEGQDERWITIEPGAIEPLERLLREAHSKLPIQAAGETSD</sequence>
<evidence type="ECO:0000313" key="1">
    <source>
        <dbReference type="EMBL" id="QJD53376.1"/>
    </source>
</evidence>
<evidence type="ECO:0000313" key="2">
    <source>
        <dbReference type="Proteomes" id="UP000502042"/>
    </source>
</evidence>
<protein>
    <submittedName>
        <fullName evidence="1">Uncharacterized protein</fullName>
    </submittedName>
</protein>
<proteinExistence type="predicted"/>